<accession>A0A5P1RD92</accession>
<evidence type="ECO:0000313" key="10">
    <source>
        <dbReference type="Proteomes" id="UP000324760"/>
    </source>
</evidence>
<dbReference type="PIRSF" id="PIRSF036492">
    <property type="entry name" value="ALDH"/>
    <property type="match status" value="1"/>
</dbReference>
<gene>
    <name evidence="9" type="ORF">F0U83_11150</name>
</gene>
<dbReference type="RefSeq" id="WP_138987133.1">
    <property type="nucleotide sequence ID" value="NZ_CP043869.1"/>
</dbReference>
<evidence type="ECO:0000313" key="9">
    <source>
        <dbReference type="EMBL" id="QEQ97225.1"/>
    </source>
</evidence>
<dbReference type="InterPro" id="IPR016161">
    <property type="entry name" value="Ald_DH/histidinol_DH"/>
</dbReference>
<evidence type="ECO:0000256" key="7">
    <source>
        <dbReference type="RuleBase" id="RU003345"/>
    </source>
</evidence>
<name>A0A5P1RD92_9GAMM</name>
<evidence type="ECO:0000256" key="3">
    <source>
        <dbReference type="ARBA" id="ARBA00023027"/>
    </source>
</evidence>
<dbReference type="AlphaFoldDB" id="A0A5P1RD92"/>
<dbReference type="Gene3D" id="3.40.605.10">
    <property type="entry name" value="Aldehyde Dehydrogenase, Chain A, domain 1"/>
    <property type="match status" value="1"/>
</dbReference>
<organism evidence="9 10">
    <name type="scientific">Neptunomonas concharum</name>
    <dbReference type="NCBI Taxonomy" id="1031538"/>
    <lineage>
        <taxon>Bacteria</taxon>
        <taxon>Pseudomonadati</taxon>
        <taxon>Pseudomonadota</taxon>
        <taxon>Gammaproteobacteria</taxon>
        <taxon>Oceanospirillales</taxon>
        <taxon>Oceanospirillaceae</taxon>
        <taxon>Neptunomonas</taxon>
    </lineage>
</organism>
<dbReference type="GO" id="GO:0005737">
    <property type="term" value="C:cytoplasm"/>
    <property type="evidence" value="ECO:0007669"/>
    <property type="project" value="TreeGrafter"/>
</dbReference>
<evidence type="ECO:0000256" key="4">
    <source>
        <dbReference type="PIRNR" id="PIRNR036492"/>
    </source>
</evidence>
<evidence type="ECO:0000256" key="1">
    <source>
        <dbReference type="ARBA" id="ARBA00009986"/>
    </source>
</evidence>
<dbReference type="Pfam" id="PF00171">
    <property type="entry name" value="Aldedh"/>
    <property type="match status" value="1"/>
</dbReference>
<evidence type="ECO:0000256" key="5">
    <source>
        <dbReference type="PIRSR" id="PIRSR036492-1"/>
    </source>
</evidence>
<dbReference type="EMBL" id="CP043869">
    <property type="protein sequence ID" value="QEQ97225.1"/>
    <property type="molecule type" value="Genomic_DNA"/>
</dbReference>
<dbReference type="Gene3D" id="3.40.309.10">
    <property type="entry name" value="Aldehyde Dehydrogenase, Chain A, domain 2"/>
    <property type="match status" value="1"/>
</dbReference>
<dbReference type="InterPro" id="IPR029510">
    <property type="entry name" value="Ald_DH_CS_GLU"/>
</dbReference>
<dbReference type="PROSITE" id="PS00687">
    <property type="entry name" value="ALDEHYDE_DEHYDR_GLU"/>
    <property type="match status" value="1"/>
</dbReference>
<reference evidence="9 10" key="1">
    <citation type="journal article" date="2019" name="Biochem. Eng. J.">
        <title>Metabolic engineering of the marine bacteria Neptunomonas concharum for the production of acetoin and meso-2,3-butanediol from acetate.</title>
        <authorList>
            <person name="Li W."/>
            <person name="Pu N."/>
            <person name="Liu C.-X."/>
            <person name="Yuan Q.-P."/>
            <person name="Li Z.-J."/>
        </authorList>
    </citation>
    <scope>NUCLEOTIDE SEQUENCE [LARGE SCALE GENOMIC DNA]</scope>
    <source>
        <strain evidence="9 10">JCM17730</strain>
    </source>
</reference>
<dbReference type="OrthoDB" id="9812625at2"/>
<dbReference type="InterPro" id="IPR016162">
    <property type="entry name" value="Ald_DH_N"/>
</dbReference>
<dbReference type="InterPro" id="IPR016163">
    <property type="entry name" value="Ald_DH_C"/>
</dbReference>
<protein>
    <recommendedName>
        <fullName evidence="4">Aldehyde dehydrogenase</fullName>
    </recommendedName>
</protein>
<dbReference type="InterPro" id="IPR015590">
    <property type="entry name" value="Aldehyde_DH_dom"/>
</dbReference>
<feature type="domain" description="Aldehyde dehydrogenase" evidence="8">
    <location>
        <begin position="35"/>
        <end position="446"/>
    </location>
</feature>
<dbReference type="GO" id="GO:0004029">
    <property type="term" value="F:aldehyde dehydrogenase (NAD+) activity"/>
    <property type="evidence" value="ECO:0007669"/>
    <property type="project" value="TreeGrafter"/>
</dbReference>
<dbReference type="Proteomes" id="UP000324760">
    <property type="component" value="Chromosome"/>
</dbReference>
<proteinExistence type="inferred from homology"/>
<evidence type="ECO:0000256" key="6">
    <source>
        <dbReference type="PROSITE-ProRule" id="PRU10007"/>
    </source>
</evidence>
<dbReference type="SUPFAM" id="SSF53720">
    <property type="entry name" value="ALDH-like"/>
    <property type="match status" value="1"/>
</dbReference>
<dbReference type="PANTHER" id="PTHR43570">
    <property type="entry name" value="ALDEHYDE DEHYDROGENASE"/>
    <property type="match status" value="1"/>
</dbReference>
<comment type="similarity">
    <text evidence="1 4 7">Belongs to the aldehyde dehydrogenase family.</text>
</comment>
<evidence type="ECO:0000259" key="8">
    <source>
        <dbReference type="Pfam" id="PF00171"/>
    </source>
</evidence>
<evidence type="ECO:0000256" key="2">
    <source>
        <dbReference type="ARBA" id="ARBA00023002"/>
    </source>
</evidence>
<feature type="active site" evidence="5 6">
    <location>
        <position position="222"/>
    </location>
</feature>
<keyword evidence="10" id="KW-1185">Reference proteome</keyword>
<keyword evidence="3" id="KW-0520">NAD</keyword>
<sequence>MNNNISSNHRNFDLEAALEIHKLQKASHLLSLNPPLEERLSNLNTLENLLLENKQEIAIALNKDYGNRSIHETLLAEVFTAVDGIRYAKKNLRKWTKPQKRSHSIWFLGVKNTLIAQPKGVVGVISPWNYPLFLFVSPVTSAFAAGNRCMVKMAKESSNLSKLLKNLVDHYFDTATLAIIPDISGSDFTKIPFDHLVFTGSASTARYVMAAASKNLTPITLELGGKSPCIVDSSYDHSIAAKRIMYFKTLNAGQTCVAPDYVFVHEDKLNEFIHQCKKATQDRYSSIEGLDYTSIISEEALNRLQNHIDDAKNKGAKVYNLMRDSKTECIVGKKKLAPHIVIGMSDDSSIMQEEIFGPLLPIKTYKDMSTVSKYINSHANPLGLYVFSHRKSFQNYFLNNTLSGAIAINDCALQVAQHDMPFGGIGESGMGHYHAHEGFKEFSKLKPIFKQAKFSSIELLYPPYGKRFDFILKAMLKLKI</sequence>
<feature type="active site" evidence="5">
    <location>
        <position position="256"/>
    </location>
</feature>
<keyword evidence="2 4" id="KW-0560">Oxidoreductase</keyword>
<dbReference type="InterPro" id="IPR012394">
    <property type="entry name" value="Aldehyde_DH_NAD(P)"/>
</dbReference>
<dbReference type="PANTHER" id="PTHR43570:SF20">
    <property type="entry name" value="ALDEHYDE DEHYDROGENASE ALDX-RELATED"/>
    <property type="match status" value="1"/>
</dbReference>
<dbReference type="KEGG" id="ncu:F0U83_11150"/>
<dbReference type="GO" id="GO:0006081">
    <property type="term" value="P:aldehyde metabolic process"/>
    <property type="evidence" value="ECO:0007669"/>
    <property type="project" value="InterPro"/>
</dbReference>